<dbReference type="PANTHER" id="PTHR42928:SF5">
    <property type="entry name" value="BLR1237 PROTEIN"/>
    <property type="match status" value="1"/>
</dbReference>
<evidence type="ECO:0000256" key="2">
    <source>
        <dbReference type="SAM" id="MobiDB-lite"/>
    </source>
</evidence>
<accession>A0ABN7Q529</accession>
<feature type="region of interest" description="Disordered" evidence="2">
    <location>
        <begin position="1"/>
        <end position="23"/>
    </location>
</feature>
<dbReference type="InterPro" id="IPR006311">
    <property type="entry name" value="TAT_signal"/>
</dbReference>
<dbReference type="CDD" id="cd13578">
    <property type="entry name" value="PBP2_Bug27"/>
    <property type="match status" value="1"/>
</dbReference>
<name>A0ABN7Q529_9BURK</name>
<gene>
    <name evidence="3" type="ORF">LMG26411_05606</name>
</gene>
<dbReference type="PANTHER" id="PTHR42928">
    <property type="entry name" value="TRICARBOXYLATE-BINDING PROTEIN"/>
    <property type="match status" value="1"/>
</dbReference>
<dbReference type="Proteomes" id="UP000672657">
    <property type="component" value="Unassembled WGS sequence"/>
</dbReference>
<feature type="compositionally biased region" description="Basic and acidic residues" evidence="2">
    <location>
        <begin position="1"/>
        <end position="15"/>
    </location>
</feature>
<dbReference type="EMBL" id="CAJPVI010000041">
    <property type="protein sequence ID" value="CAG2157521.1"/>
    <property type="molecule type" value="Genomic_DNA"/>
</dbReference>
<evidence type="ECO:0008006" key="5">
    <source>
        <dbReference type="Google" id="ProtNLM"/>
    </source>
</evidence>
<evidence type="ECO:0000313" key="4">
    <source>
        <dbReference type="Proteomes" id="UP000672657"/>
    </source>
</evidence>
<evidence type="ECO:0000256" key="1">
    <source>
        <dbReference type="ARBA" id="ARBA00006987"/>
    </source>
</evidence>
<dbReference type="Pfam" id="PF03401">
    <property type="entry name" value="TctC"/>
    <property type="match status" value="1"/>
</dbReference>
<protein>
    <recommendedName>
        <fullName evidence="5">Extra-cytoplasmic solute receptor</fullName>
    </recommendedName>
</protein>
<proteinExistence type="inferred from homology"/>
<dbReference type="PIRSF" id="PIRSF017082">
    <property type="entry name" value="YflP"/>
    <property type="match status" value="1"/>
</dbReference>
<comment type="similarity">
    <text evidence="1">Belongs to the UPF0065 (bug) family.</text>
</comment>
<organism evidence="3 4">
    <name type="scientific">Cupriavidus numazuensis</name>
    <dbReference type="NCBI Taxonomy" id="221992"/>
    <lineage>
        <taxon>Bacteria</taxon>
        <taxon>Pseudomonadati</taxon>
        <taxon>Pseudomonadota</taxon>
        <taxon>Betaproteobacteria</taxon>
        <taxon>Burkholderiales</taxon>
        <taxon>Burkholderiaceae</taxon>
        <taxon>Cupriavidus</taxon>
    </lineage>
</organism>
<reference evidence="3 4" key="1">
    <citation type="submission" date="2021-03" db="EMBL/GenBank/DDBJ databases">
        <authorList>
            <person name="Peeters C."/>
        </authorList>
    </citation>
    <scope>NUCLEOTIDE SEQUENCE [LARGE SCALE GENOMIC DNA]</scope>
    <source>
        <strain evidence="3 4">LMG 26411</strain>
    </source>
</reference>
<dbReference type="SUPFAM" id="SSF53850">
    <property type="entry name" value="Periplasmic binding protein-like II"/>
    <property type="match status" value="1"/>
</dbReference>
<sequence>MVRAGSKDNRSKPMRLDSQTSTTRRRLLAAGVALATTIAGFAGAAHAQGGYPTKPITMIVPFSAGGTTDILARIVGLQLGKALGQPVVIDNRPGAGGNIGASLAAKAPADGYTLFMGTIGTHAINQSLYSKLPYDPVKDFAPISRVAMVPNLVVVNPKVPVNNIKELVAYVKANPDKLSYGSSGSGSSMHLSGELFNSMTGLHIQHIPYKGSAPAVNDLLGNQIGLMFDNMPSSYPHVKAGKLRAIAVTSAKRSPALPNVPTVAESGVPGYEATSWFALYATGGTPQAIVDRLNAEVVKILAMPEVKKQMADQGAEPYPEKPAQLAGFMKSETAKWAKVVKASGATVD</sequence>
<dbReference type="InterPro" id="IPR005064">
    <property type="entry name" value="BUG"/>
</dbReference>
<evidence type="ECO:0000313" key="3">
    <source>
        <dbReference type="EMBL" id="CAG2157521.1"/>
    </source>
</evidence>
<keyword evidence="4" id="KW-1185">Reference proteome</keyword>
<dbReference type="Gene3D" id="3.40.190.10">
    <property type="entry name" value="Periplasmic binding protein-like II"/>
    <property type="match status" value="1"/>
</dbReference>
<dbReference type="PROSITE" id="PS51318">
    <property type="entry name" value="TAT"/>
    <property type="match status" value="1"/>
</dbReference>
<dbReference type="InterPro" id="IPR042100">
    <property type="entry name" value="Bug_dom1"/>
</dbReference>
<comment type="caution">
    <text evidence="3">The sequence shown here is derived from an EMBL/GenBank/DDBJ whole genome shotgun (WGS) entry which is preliminary data.</text>
</comment>
<dbReference type="Gene3D" id="3.40.190.150">
    <property type="entry name" value="Bordetella uptake gene, domain 1"/>
    <property type="match status" value="1"/>
</dbReference>